<dbReference type="Proteomes" id="UP000270296">
    <property type="component" value="Unassembled WGS sequence"/>
</dbReference>
<dbReference type="EMBL" id="UZAM01011671">
    <property type="protein sequence ID" value="VDP17551.1"/>
    <property type="molecule type" value="Genomic_DNA"/>
</dbReference>
<proteinExistence type="inferred from homology"/>
<protein>
    <recommendedName>
        <fullName evidence="2">26S proteasome non-ATPase regulatory subunit 4</fullName>
    </recommendedName>
</protein>
<evidence type="ECO:0000256" key="1">
    <source>
        <dbReference type="ARBA" id="ARBA00005574"/>
    </source>
</evidence>
<dbReference type="PANTHER" id="PTHR10223:SF0">
    <property type="entry name" value="26S PROTEASOME NON-ATPASE REGULATORY SUBUNIT 4"/>
    <property type="match status" value="1"/>
</dbReference>
<dbReference type="Gene3D" id="3.40.50.410">
    <property type="entry name" value="von Willebrand factor, type A domain"/>
    <property type="match status" value="1"/>
</dbReference>
<name>A0A183IY12_9BILA</name>
<dbReference type="PANTHER" id="PTHR10223">
    <property type="entry name" value="26S PROTEASOME NON-ATPASE REGULATORY SUBUNIT 4"/>
    <property type="match status" value="1"/>
</dbReference>
<feature type="domain" description="VWFA" evidence="5">
    <location>
        <begin position="1"/>
        <end position="173"/>
    </location>
</feature>
<dbReference type="InterPro" id="IPR027040">
    <property type="entry name" value="PSMD4"/>
</dbReference>
<dbReference type="AlphaFoldDB" id="A0A183IY12"/>
<comment type="similarity">
    <text evidence="1">Belongs to the proteasome subunit S5A family.</text>
</comment>
<evidence type="ECO:0000259" key="5">
    <source>
        <dbReference type="PROSITE" id="PS50234"/>
    </source>
</evidence>
<evidence type="ECO:0000256" key="4">
    <source>
        <dbReference type="SAM" id="MobiDB-lite"/>
    </source>
</evidence>
<dbReference type="GO" id="GO:0043161">
    <property type="term" value="P:proteasome-mediated ubiquitin-dependent protein catabolic process"/>
    <property type="evidence" value="ECO:0007669"/>
    <property type="project" value="TreeGrafter"/>
</dbReference>
<gene>
    <name evidence="6" type="ORF">SBAD_LOCUS8510</name>
</gene>
<dbReference type="PROSITE" id="PS50234">
    <property type="entry name" value="VWFA"/>
    <property type="match status" value="1"/>
</dbReference>
<dbReference type="InterPro" id="IPR003903">
    <property type="entry name" value="UIM_dom"/>
</dbReference>
<dbReference type="GO" id="GO:0008540">
    <property type="term" value="C:proteasome regulatory particle, base subcomplex"/>
    <property type="evidence" value="ECO:0007669"/>
    <property type="project" value="TreeGrafter"/>
</dbReference>
<dbReference type="InterPro" id="IPR036465">
    <property type="entry name" value="vWFA_dom_sf"/>
</dbReference>
<dbReference type="GO" id="GO:0005634">
    <property type="term" value="C:nucleus"/>
    <property type="evidence" value="ECO:0007669"/>
    <property type="project" value="TreeGrafter"/>
</dbReference>
<evidence type="ECO:0000256" key="2">
    <source>
        <dbReference type="ARBA" id="ARBA00014934"/>
    </source>
</evidence>
<evidence type="ECO:0000256" key="3">
    <source>
        <dbReference type="ARBA" id="ARBA00022942"/>
    </source>
</evidence>
<accession>A0A183IY12</accession>
<evidence type="ECO:0000313" key="6">
    <source>
        <dbReference type="EMBL" id="VDP17551.1"/>
    </source>
</evidence>
<organism evidence="8">
    <name type="scientific">Soboliphyme baturini</name>
    <dbReference type="NCBI Taxonomy" id="241478"/>
    <lineage>
        <taxon>Eukaryota</taxon>
        <taxon>Metazoa</taxon>
        <taxon>Ecdysozoa</taxon>
        <taxon>Nematoda</taxon>
        <taxon>Enoplea</taxon>
        <taxon>Dorylaimia</taxon>
        <taxon>Dioctophymatida</taxon>
        <taxon>Dioctophymatoidea</taxon>
        <taxon>Soboliphymatidae</taxon>
        <taxon>Soboliphyme</taxon>
    </lineage>
</organism>
<dbReference type="GO" id="GO:0031593">
    <property type="term" value="F:polyubiquitin modification-dependent protein binding"/>
    <property type="evidence" value="ECO:0007669"/>
    <property type="project" value="TreeGrafter"/>
</dbReference>
<dbReference type="SUPFAM" id="SSF53300">
    <property type="entry name" value="vWA-like"/>
    <property type="match status" value="1"/>
</dbReference>
<dbReference type="GO" id="GO:0005829">
    <property type="term" value="C:cytosol"/>
    <property type="evidence" value="ECO:0007669"/>
    <property type="project" value="TreeGrafter"/>
</dbReference>
<sequence>MRNGDFPPDRLEAQQQAVTLIVHCKLKSNPENTVGLLAMAGHIEVLTTLTQDNSKIFIKLHQLRINGESNFLAGIRVAHLALKHRQNRNHRTRIVVFVGSPINGDKSEYVRLAKKLKKEKVNVDVICFGEQEENASMLVDFVETLNGEEGTGSHLMLVPAGASLQDALIKNPIMRSDDGSLPVVTAMPDGGYDFGIDPNEDPELAMALRVSLEEQRQRQEQTMQQQTDSAAADEQGTNWLTEACPMFLFDRAFVFRKIH</sequence>
<dbReference type="InterPro" id="IPR002035">
    <property type="entry name" value="VWF_A"/>
</dbReference>
<reference evidence="8" key="1">
    <citation type="submission" date="2016-06" db="UniProtKB">
        <authorList>
            <consortium name="WormBaseParasite"/>
        </authorList>
    </citation>
    <scope>IDENTIFICATION</scope>
</reference>
<evidence type="ECO:0000313" key="7">
    <source>
        <dbReference type="Proteomes" id="UP000270296"/>
    </source>
</evidence>
<dbReference type="OrthoDB" id="1731724at2759"/>
<dbReference type="Gene3D" id="1.10.287.3990">
    <property type="match status" value="1"/>
</dbReference>
<keyword evidence="3" id="KW-0647">Proteasome</keyword>
<keyword evidence="7" id="KW-1185">Reference proteome</keyword>
<dbReference type="FunFam" id="3.40.50.410:FF:000005">
    <property type="entry name" value="26S proteasome non-ATPase regulatory subunit 4"/>
    <property type="match status" value="1"/>
</dbReference>
<dbReference type="WBParaSite" id="SBAD_0000882101-mRNA-1">
    <property type="protein sequence ID" value="SBAD_0000882101-mRNA-1"/>
    <property type="gene ID" value="SBAD_0000882101"/>
</dbReference>
<dbReference type="Pfam" id="PF13519">
    <property type="entry name" value="VWA_2"/>
    <property type="match status" value="1"/>
</dbReference>
<feature type="region of interest" description="Disordered" evidence="4">
    <location>
        <begin position="213"/>
        <end position="233"/>
    </location>
</feature>
<dbReference type="PROSITE" id="PS50330">
    <property type="entry name" value="UIM"/>
    <property type="match status" value="1"/>
</dbReference>
<evidence type="ECO:0000313" key="8">
    <source>
        <dbReference type="WBParaSite" id="SBAD_0000882101-mRNA-1"/>
    </source>
</evidence>
<reference evidence="6 7" key="2">
    <citation type="submission" date="2018-11" db="EMBL/GenBank/DDBJ databases">
        <authorList>
            <consortium name="Pathogen Informatics"/>
        </authorList>
    </citation>
    <scope>NUCLEOTIDE SEQUENCE [LARGE SCALE GENOMIC DNA]</scope>
</reference>